<dbReference type="FunFam" id="3.40.50.300:FF:000079">
    <property type="entry name" value="probable ATP-dependent RNA helicase DDX17"/>
    <property type="match status" value="1"/>
</dbReference>
<dbReference type="PANTHER" id="PTHR47958">
    <property type="entry name" value="ATP-DEPENDENT RNA HELICASE DBP3"/>
    <property type="match status" value="1"/>
</dbReference>
<reference evidence="14" key="1">
    <citation type="submission" date="2025-08" db="UniProtKB">
        <authorList>
            <consortium name="Ensembl"/>
        </authorList>
    </citation>
    <scope>IDENTIFICATION</scope>
</reference>
<evidence type="ECO:0000313" key="15">
    <source>
        <dbReference type="Proteomes" id="UP000261360"/>
    </source>
</evidence>
<evidence type="ECO:0000256" key="3">
    <source>
        <dbReference type="ARBA" id="ARBA00022801"/>
    </source>
</evidence>
<dbReference type="SUPFAM" id="SSF52540">
    <property type="entry name" value="P-loop containing nucleoside triphosphate hydrolases"/>
    <property type="match status" value="1"/>
</dbReference>
<feature type="region of interest" description="Disordered" evidence="10">
    <location>
        <begin position="474"/>
        <end position="646"/>
    </location>
</feature>
<keyword evidence="5 9" id="KW-0067">ATP-binding</keyword>
<dbReference type="GO" id="GO:0016787">
    <property type="term" value="F:hydrolase activity"/>
    <property type="evidence" value="ECO:0007669"/>
    <property type="project" value="UniProtKB-KW"/>
</dbReference>
<feature type="compositionally biased region" description="Basic and acidic residues" evidence="10">
    <location>
        <begin position="1"/>
        <end position="18"/>
    </location>
</feature>
<dbReference type="STRING" id="1841481.ENSSLDP00000032468"/>
<dbReference type="AlphaFoldDB" id="A0A3B4YVP5"/>
<dbReference type="InterPro" id="IPR027417">
    <property type="entry name" value="P-loop_NTPase"/>
</dbReference>
<dbReference type="SMART" id="SM00487">
    <property type="entry name" value="DEXDc"/>
    <property type="match status" value="1"/>
</dbReference>
<feature type="compositionally biased region" description="Basic and acidic residues" evidence="10">
    <location>
        <begin position="531"/>
        <end position="546"/>
    </location>
</feature>
<keyword evidence="6" id="KW-0694">RNA-binding</keyword>
<evidence type="ECO:0000259" key="11">
    <source>
        <dbReference type="PROSITE" id="PS51192"/>
    </source>
</evidence>
<accession>A0A3B4YVP5</accession>
<evidence type="ECO:0000256" key="6">
    <source>
        <dbReference type="ARBA" id="ARBA00022884"/>
    </source>
</evidence>
<evidence type="ECO:0000256" key="2">
    <source>
        <dbReference type="ARBA" id="ARBA00022741"/>
    </source>
</evidence>
<feature type="compositionally biased region" description="Gly residues" evidence="10">
    <location>
        <begin position="478"/>
        <end position="487"/>
    </location>
</feature>
<dbReference type="InterPro" id="IPR000629">
    <property type="entry name" value="RNA-helicase_DEAD-box_CS"/>
</dbReference>
<dbReference type="Pfam" id="PF00270">
    <property type="entry name" value="DEAD"/>
    <property type="match status" value="1"/>
</dbReference>
<dbReference type="GO" id="GO:0003724">
    <property type="term" value="F:RNA helicase activity"/>
    <property type="evidence" value="ECO:0007669"/>
    <property type="project" value="UniProtKB-EC"/>
</dbReference>
<dbReference type="CDD" id="cd18787">
    <property type="entry name" value="SF2_C_DEAD"/>
    <property type="match status" value="1"/>
</dbReference>
<evidence type="ECO:0000313" key="14">
    <source>
        <dbReference type="Ensembl" id="ENSSLDP00000032468.1"/>
    </source>
</evidence>
<evidence type="ECO:0000256" key="10">
    <source>
        <dbReference type="SAM" id="MobiDB-lite"/>
    </source>
</evidence>
<reference evidence="14" key="2">
    <citation type="submission" date="2025-09" db="UniProtKB">
        <authorList>
            <consortium name="Ensembl"/>
        </authorList>
    </citation>
    <scope>IDENTIFICATION</scope>
</reference>
<evidence type="ECO:0000256" key="5">
    <source>
        <dbReference type="ARBA" id="ARBA00022840"/>
    </source>
</evidence>
<organism evidence="14 15">
    <name type="scientific">Seriola lalandi dorsalis</name>
    <dbReference type="NCBI Taxonomy" id="1841481"/>
    <lineage>
        <taxon>Eukaryota</taxon>
        <taxon>Metazoa</taxon>
        <taxon>Chordata</taxon>
        <taxon>Craniata</taxon>
        <taxon>Vertebrata</taxon>
        <taxon>Euteleostomi</taxon>
        <taxon>Actinopterygii</taxon>
        <taxon>Neopterygii</taxon>
        <taxon>Teleostei</taxon>
        <taxon>Neoteleostei</taxon>
        <taxon>Acanthomorphata</taxon>
        <taxon>Carangaria</taxon>
        <taxon>Carangiformes</taxon>
        <taxon>Carangidae</taxon>
        <taxon>Seriola</taxon>
    </lineage>
</organism>
<feature type="compositionally biased region" description="Pro residues" evidence="10">
    <location>
        <begin position="636"/>
        <end position="646"/>
    </location>
</feature>
<dbReference type="PROSITE" id="PS51192">
    <property type="entry name" value="HELICASE_ATP_BIND_1"/>
    <property type="match status" value="1"/>
</dbReference>
<feature type="domain" description="Helicase ATP-binding" evidence="11">
    <location>
        <begin position="125"/>
        <end position="300"/>
    </location>
</feature>
<keyword evidence="3 9" id="KW-0378">Hydrolase</keyword>
<evidence type="ECO:0000259" key="12">
    <source>
        <dbReference type="PROSITE" id="PS51194"/>
    </source>
</evidence>
<evidence type="ECO:0000256" key="4">
    <source>
        <dbReference type="ARBA" id="ARBA00022806"/>
    </source>
</evidence>
<dbReference type="EC" id="3.6.4.13" evidence="1"/>
<comment type="similarity">
    <text evidence="9">Belongs to the DEAD box helicase family.</text>
</comment>
<dbReference type="InterPro" id="IPR014001">
    <property type="entry name" value="Helicase_ATP-bd"/>
</dbReference>
<dbReference type="FunFam" id="3.40.50.300:FF:000008">
    <property type="entry name" value="ATP-dependent RNA helicase RhlB"/>
    <property type="match status" value="1"/>
</dbReference>
<sequence length="646" mass="72021">MRGSYGDRDRDRARDRGSSRFGSSRGGPPSGKKFGNPGDRLRKKRWDLDELPKFEKNFYSEHIEVQRMSQYDLEEYRRKKEITVRGSGCPKPVSNFHQAQFPQYVMDVLMHQNFKEPTAIQAQGFPLALSGRDMVGIAQTGSGKTLSYLLPAIVHINHQPYLERGDGPICLVLAPTRELAQQVQQVAYDYGKSSRIKSTCVYGGAPKGPQIRDLERGVEICIATPGRLIDFLEAGKTNLRRCTYLVLDEADRMLDMGFEPQIRKIVDQIRPDRQTLMWSATWPKEVRQLAEDFLKDYVQINVGALELSANHNILQIVDVCMESEKDHKLIQLMEEIMAEKENKTIIFVETKKRCDDLTRRMRRDGWPAMCIHGDKSQPERDWVLSEFRSGKAPILIATDVASRGLDVEDVKFVINYDYPNSSEDYIHRIGRTARSTNKGTAYTFFTPGNLRQARELIRVLEEARQAINPKLLQLVDTGRGGGGGGGRPRFRGGSSSNNPNLMYQDECDRRMRSVGGSGSSKDSRGSSSYSRDSRDSRGGSSRDGDRTSSSSSYRDRSSRDGGRSYSSSSSSYDQYQNNSSSSSQYGSSRGTSGSAGGGAGQAPPPSSVPQPLMAQQFNPPQPMMGLMGHSPFQFAAPPPPPSSGRK</sequence>
<dbReference type="PROSITE" id="PS51194">
    <property type="entry name" value="HELICASE_CTER"/>
    <property type="match status" value="1"/>
</dbReference>
<dbReference type="GeneTree" id="ENSGT00940000154705"/>
<feature type="short sequence motif" description="Q motif" evidence="8">
    <location>
        <begin position="94"/>
        <end position="122"/>
    </location>
</feature>
<evidence type="ECO:0000259" key="13">
    <source>
        <dbReference type="PROSITE" id="PS51195"/>
    </source>
</evidence>
<comment type="catalytic activity">
    <reaction evidence="7">
        <text>ATP + H2O = ADP + phosphate + H(+)</text>
        <dbReference type="Rhea" id="RHEA:13065"/>
        <dbReference type="ChEBI" id="CHEBI:15377"/>
        <dbReference type="ChEBI" id="CHEBI:15378"/>
        <dbReference type="ChEBI" id="CHEBI:30616"/>
        <dbReference type="ChEBI" id="CHEBI:43474"/>
        <dbReference type="ChEBI" id="CHEBI:456216"/>
        <dbReference type="EC" id="3.6.4.13"/>
    </reaction>
</comment>
<evidence type="ECO:0000256" key="7">
    <source>
        <dbReference type="ARBA" id="ARBA00047984"/>
    </source>
</evidence>
<dbReference type="Ensembl" id="ENSSLDT00000033389.1">
    <property type="protein sequence ID" value="ENSSLDP00000032468.1"/>
    <property type="gene ID" value="ENSSLDG00000024923.1"/>
</dbReference>
<feature type="domain" description="Helicase C-terminal" evidence="12">
    <location>
        <begin position="328"/>
        <end position="475"/>
    </location>
</feature>
<keyword evidence="15" id="KW-1185">Reference proteome</keyword>
<evidence type="ECO:0000256" key="1">
    <source>
        <dbReference type="ARBA" id="ARBA00012552"/>
    </source>
</evidence>
<evidence type="ECO:0000256" key="9">
    <source>
        <dbReference type="RuleBase" id="RU000492"/>
    </source>
</evidence>
<name>A0A3B4YVP5_SERLL</name>
<dbReference type="PROSITE" id="PS00039">
    <property type="entry name" value="DEAD_ATP_HELICASE"/>
    <property type="match status" value="1"/>
</dbReference>
<dbReference type="Gene3D" id="3.40.50.300">
    <property type="entry name" value="P-loop containing nucleotide triphosphate hydrolases"/>
    <property type="match status" value="2"/>
</dbReference>
<feature type="compositionally biased region" description="Basic and acidic residues" evidence="10">
    <location>
        <begin position="553"/>
        <end position="562"/>
    </location>
</feature>
<dbReference type="InterPro" id="IPR011545">
    <property type="entry name" value="DEAD/DEAH_box_helicase_dom"/>
</dbReference>
<dbReference type="Proteomes" id="UP000261360">
    <property type="component" value="Unplaced"/>
</dbReference>
<evidence type="ECO:0000256" key="8">
    <source>
        <dbReference type="PROSITE-ProRule" id="PRU00552"/>
    </source>
</evidence>
<dbReference type="GO" id="GO:0003723">
    <property type="term" value="F:RNA binding"/>
    <property type="evidence" value="ECO:0007669"/>
    <property type="project" value="UniProtKB-KW"/>
</dbReference>
<dbReference type="SMART" id="SM00490">
    <property type="entry name" value="HELICc"/>
    <property type="match status" value="1"/>
</dbReference>
<keyword evidence="4 9" id="KW-0347">Helicase</keyword>
<feature type="domain" description="DEAD-box RNA helicase Q" evidence="13">
    <location>
        <begin position="94"/>
        <end position="122"/>
    </location>
</feature>
<dbReference type="InterPro" id="IPR001650">
    <property type="entry name" value="Helicase_C-like"/>
</dbReference>
<proteinExistence type="inferred from homology"/>
<keyword evidence="2 9" id="KW-0547">Nucleotide-binding</keyword>
<dbReference type="GO" id="GO:0005524">
    <property type="term" value="F:ATP binding"/>
    <property type="evidence" value="ECO:0007669"/>
    <property type="project" value="UniProtKB-KW"/>
</dbReference>
<feature type="compositionally biased region" description="Low complexity" evidence="10">
    <location>
        <begin position="563"/>
        <end position="592"/>
    </location>
</feature>
<feature type="region of interest" description="Disordered" evidence="10">
    <location>
        <begin position="1"/>
        <end position="43"/>
    </location>
</feature>
<dbReference type="Pfam" id="PF00271">
    <property type="entry name" value="Helicase_C"/>
    <property type="match status" value="1"/>
</dbReference>
<dbReference type="InterPro" id="IPR014014">
    <property type="entry name" value="RNA_helicase_DEAD_Q_motif"/>
</dbReference>
<dbReference type="PROSITE" id="PS51195">
    <property type="entry name" value="Q_MOTIF"/>
    <property type="match status" value="1"/>
</dbReference>
<protein>
    <recommendedName>
        <fullName evidence="1">RNA helicase</fullName>
        <ecNumber evidence="1">3.6.4.13</ecNumber>
    </recommendedName>
</protein>